<dbReference type="NCBIfam" id="TIGR02532">
    <property type="entry name" value="IV_pilin_GFxxxE"/>
    <property type="match status" value="1"/>
</dbReference>
<dbReference type="InterPro" id="IPR011453">
    <property type="entry name" value="DUF1559"/>
</dbReference>
<keyword evidence="4" id="KW-1185">Reference proteome</keyword>
<name>A0A5B9QIV4_9BACT</name>
<dbReference type="SUPFAM" id="SSF54523">
    <property type="entry name" value="Pili subunits"/>
    <property type="match status" value="1"/>
</dbReference>
<feature type="domain" description="DUF1559" evidence="2">
    <location>
        <begin position="37"/>
        <end position="322"/>
    </location>
</feature>
<dbReference type="PANTHER" id="PTHR30093:SF2">
    <property type="entry name" value="TYPE II SECRETION SYSTEM PROTEIN H"/>
    <property type="match status" value="1"/>
</dbReference>
<accession>A0A5B9QIV4</accession>
<dbReference type="OrthoDB" id="254858at2"/>
<keyword evidence="1" id="KW-0472">Membrane</keyword>
<evidence type="ECO:0000313" key="3">
    <source>
        <dbReference type="EMBL" id="QEG34111.1"/>
    </source>
</evidence>
<feature type="transmembrane region" description="Helical" evidence="1">
    <location>
        <begin position="12"/>
        <end position="36"/>
    </location>
</feature>
<sequence length="341" mass="36770">MRKPRSNRNELGFTLVELLVVIAIIGVLVALLLPAIQAAREAARRSQCKNNLKQLGLGVLNYESSNKHLPPSTIVDLNVSSTGNNGSWGVHGRILDYLEQGNLRDLVDLETAWDFQQAISGVRIASFQCPSDSKSSEMRDPGGGKAFLFATNYGFNMGTWFVFDPATKTGGNGAFYPNSNLSMARFTDGTSNTLLCAEVKAWTPYTRNGGPATTEIPYTIAEASAAVASGPDEKDTGHTEWPDGRVHHTGITATMTPNTFVPYTNSKGEQVDADFNSWQEGKNGNAGSPTYAMITSRSFHPGQVQVALVDGSVRSISDEIELSVWRALATREGGELVGSDF</sequence>
<evidence type="ECO:0000313" key="4">
    <source>
        <dbReference type="Proteomes" id="UP000323917"/>
    </source>
</evidence>
<dbReference type="NCBIfam" id="TIGR04294">
    <property type="entry name" value="pre_pil_HX9DG"/>
    <property type="match status" value="1"/>
</dbReference>
<dbReference type="InterPro" id="IPR045584">
    <property type="entry name" value="Pilin-like"/>
</dbReference>
<dbReference type="PANTHER" id="PTHR30093">
    <property type="entry name" value="GENERAL SECRETION PATHWAY PROTEIN G"/>
    <property type="match status" value="1"/>
</dbReference>
<protein>
    <recommendedName>
        <fullName evidence="2">DUF1559 domain-containing protein</fullName>
    </recommendedName>
</protein>
<dbReference type="Gene3D" id="3.30.700.10">
    <property type="entry name" value="Glycoprotein, Type 4 Pilin"/>
    <property type="match status" value="1"/>
</dbReference>
<evidence type="ECO:0000259" key="2">
    <source>
        <dbReference type="Pfam" id="PF07596"/>
    </source>
</evidence>
<gene>
    <name evidence="3" type="ORF">Pr1d_13830</name>
</gene>
<dbReference type="AlphaFoldDB" id="A0A5B9QIV4"/>
<organism evidence="3 4">
    <name type="scientific">Bythopirellula goksoeyrii</name>
    <dbReference type="NCBI Taxonomy" id="1400387"/>
    <lineage>
        <taxon>Bacteria</taxon>
        <taxon>Pseudomonadati</taxon>
        <taxon>Planctomycetota</taxon>
        <taxon>Planctomycetia</taxon>
        <taxon>Pirellulales</taxon>
        <taxon>Lacipirellulaceae</taxon>
        <taxon>Bythopirellula</taxon>
    </lineage>
</organism>
<dbReference type="EMBL" id="CP042913">
    <property type="protein sequence ID" value="QEG34111.1"/>
    <property type="molecule type" value="Genomic_DNA"/>
</dbReference>
<evidence type="ECO:0000256" key="1">
    <source>
        <dbReference type="SAM" id="Phobius"/>
    </source>
</evidence>
<dbReference type="KEGG" id="bgok:Pr1d_13830"/>
<dbReference type="InterPro" id="IPR012902">
    <property type="entry name" value="N_methyl_site"/>
</dbReference>
<proteinExistence type="predicted"/>
<dbReference type="RefSeq" id="WP_148072800.1">
    <property type="nucleotide sequence ID" value="NZ_CP042913.1"/>
</dbReference>
<dbReference type="Pfam" id="PF07596">
    <property type="entry name" value="SBP_bac_10"/>
    <property type="match status" value="1"/>
</dbReference>
<reference evidence="3 4" key="1">
    <citation type="submission" date="2019-08" db="EMBL/GenBank/DDBJ databases">
        <title>Deep-cultivation of Planctomycetes and their phenomic and genomic characterization uncovers novel biology.</title>
        <authorList>
            <person name="Wiegand S."/>
            <person name="Jogler M."/>
            <person name="Boedeker C."/>
            <person name="Pinto D."/>
            <person name="Vollmers J."/>
            <person name="Rivas-Marin E."/>
            <person name="Kohn T."/>
            <person name="Peeters S.H."/>
            <person name="Heuer A."/>
            <person name="Rast P."/>
            <person name="Oberbeckmann S."/>
            <person name="Bunk B."/>
            <person name="Jeske O."/>
            <person name="Meyerdierks A."/>
            <person name="Storesund J.E."/>
            <person name="Kallscheuer N."/>
            <person name="Luecker S."/>
            <person name="Lage O.M."/>
            <person name="Pohl T."/>
            <person name="Merkel B.J."/>
            <person name="Hornburger P."/>
            <person name="Mueller R.-W."/>
            <person name="Bruemmer F."/>
            <person name="Labrenz M."/>
            <person name="Spormann A.M."/>
            <person name="Op den Camp H."/>
            <person name="Overmann J."/>
            <person name="Amann R."/>
            <person name="Jetten M.S.M."/>
            <person name="Mascher T."/>
            <person name="Medema M.H."/>
            <person name="Devos D.P."/>
            <person name="Kaster A.-K."/>
            <person name="Ovreas L."/>
            <person name="Rohde M."/>
            <person name="Galperin M.Y."/>
            <person name="Jogler C."/>
        </authorList>
    </citation>
    <scope>NUCLEOTIDE SEQUENCE [LARGE SCALE GENOMIC DNA]</scope>
    <source>
        <strain evidence="3 4">Pr1d</strain>
    </source>
</reference>
<dbReference type="Proteomes" id="UP000323917">
    <property type="component" value="Chromosome"/>
</dbReference>
<dbReference type="Pfam" id="PF07963">
    <property type="entry name" value="N_methyl"/>
    <property type="match status" value="1"/>
</dbReference>
<dbReference type="InterPro" id="IPR027558">
    <property type="entry name" value="Pre_pil_HX9DG_C"/>
</dbReference>
<keyword evidence="1" id="KW-0812">Transmembrane</keyword>
<keyword evidence="1" id="KW-1133">Transmembrane helix</keyword>